<reference evidence="1 2" key="1">
    <citation type="submission" date="2018-11" db="EMBL/GenBank/DDBJ databases">
        <title>Species Designations Belie Phenotypic and Genotypic Heterogeneity in Oral Streptococci.</title>
        <authorList>
            <person name="Velsko I."/>
        </authorList>
    </citation>
    <scope>NUCLEOTIDE SEQUENCE [LARGE SCALE GENOMIC DNA]</scope>
    <source>
        <strain evidence="1 2">BCC13</strain>
    </source>
</reference>
<dbReference type="Proteomes" id="UP000278843">
    <property type="component" value="Unassembled WGS sequence"/>
</dbReference>
<gene>
    <name evidence="1" type="ORF">D8790_00020</name>
</gene>
<dbReference type="EMBL" id="RJPU01000001">
    <property type="protein sequence ID" value="RSJ96644.1"/>
    <property type="molecule type" value="Genomic_DNA"/>
</dbReference>
<comment type="caution">
    <text evidence="1">The sequence shown here is derived from an EMBL/GenBank/DDBJ whole genome shotgun (WGS) entry which is preliminary data.</text>
</comment>
<dbReference type="InterPro" id="IPR031664">
    <property type="entry name" value="DUF5085"/>
</dbReference>
<name>A0A3R9MI44_STRCR</name>
<accession>A0A3R9MI44</accession>
<proteinExistence type="predicted"/>
<evidence type="ECO:0008006" key="3">
    <source>
        <dbReference type="Google" id="ProtNLM"/>
    </source>
</evidence>
<organism evidence="1 2">
    <name type="scientific">Streptococcus cristatus</name>
    <dbReference type="NCBI Taxonomy" id="45634"/>
    <lineage>
        <taxon>Bacteria</taxon>
        <taxon>Bacillati</taxon>
        <taxon>Bacillota</taxon>
        <taxon>Bacilli</taxon>
        <taxon>Lactobacillales</taxon>
        <taxon>Streptococcaceae</taxon>
        <taxon>Streptococcus</taxon>
    </lineage>
</organism>
<evidence type="ECO:0000313" key="1">
    <source>
        <dbReference type="EMBL" id="RSJ96644.1"/>
    </source>
</evidence>
<dbReference type="Pfam" id="PF16895">
    <property type="entry name" value="DUF5085"/>
    <property type="match status" value="1"/>
</dbReference>
<dbReference type="AlphaFoldDB" id="A0A3R9MI44"/>
<protein>
    <recommendedName>
        <fullName evidence="3">DUF5085 family protein</fullName>
    </recommendedName>
</protein>
<sequence length="152" mass="17440">MNLPEDVVKVHKIAFQNVVRKRLSFHYSELEKHLEQFVSGIVDAGYQLKGPFFYSLNNVPLNEIVDIEMFMPVSNDIFHLEGYKFSTYFELNNLLKTVVRGDFSSMTEVGFAKLVVSIEVNGLEIATPFYHVLPKDGLQYLELLVGYTDKVL</sequence>
<evidence type="ECO:0000313" key="2">
    <source>
        <dbReference type="Proteomes" id="UP000278843"/>
    </source>
</evidence>
<dbReference type="RefSeq" id="WP_125387141.1">
    <property type="nucleotide sequence ID" value="NZ_RJPU01000001.1"/>
</dbReference>